<gene>
    <name evidence="1" type="ORF">RPERSI_LOCUS955</name>
</gene>
<name>A0ACA9KL62_9GLOM</name>
<comment type="caution">
    <text evidence="1">The sequence shown here is derived from an EMBL/GenBank/DDBJ whole genome shotgun (WGS) entry which is preliminary data.</text>
</comment>
<keyword evidence="2" id="KW-1185">Reference proteome</keyword>
<evidence type="ECO:0000313" key="2">
    <source>
        <dbReference type="Proteomes" id="UP000789920"/>
    </source>
</evidence>
<sequence length="99" mass="11549">MSASSSQKRTRTAINIASHFNSQDPNLNLDQTTISKILKDKTMRLWIEQVTCGEMIITELIIKEKTTIFTQALNLGDDVLKFSNRWIHKFKRHNNLRNF</sequence>
<dbReference type="Proteomes" id="UP000789920">
    <property type="component" value="Unassembled WGS sequence"/>
</dbReference>
<organism evidence="1 2">
    <name type="scientific">Racocetra persica</name>
    <dbReference type="NCBI Taxonomy" id="160502"/>
    <lineage>
        <taxon>Eukaryota</taxon>
        <taxon>Fungi</taxon>
        <taxon>Fungi incertae sedis</taxon>
        <taxon>Mucoromycota</taxon>
        <taxon>Glomeromycotina</taxon>
        <taxon>Glomeromycetes</taxon>
        <taxon>Diversisporales</taxon>
        <taxon>Gigasporaceae</taxon>
        <taxon>Racocetra</taxon>
    </lineage>
</organism>
<evidence type="ECO:0000313" key="1">
    <source>
        <dbReference type="EMBL" id="CAG8480340.1"/>
    </source>
</evidence>
<reference evidence="1" key="1">
    <citation type="submission" date="2021-06" db="EMBL/GenBank/DDBJ databases">
        <authorList>
            <person name="Kallberg Y."/>
            <person name="Tangrot J."/>
            <person name="Rosling A."/>
        </authorList>
    </citation>
    <scope>NUCLEOTIDE SEQUENCE</scope>
    <source>
        <strain evidence="1">MA461A</strain>
    </source>
</reference>
<dbReference type="EMBL" id="CAJVQC010000780">
    <property type="protein sequence ID" value="CAG8480340.1"/>
    <property type="molecule type" value="Genomic_DNA"/>
</dbReference>
<protein>
    <submittedName>
        <fullName evidence="1">4795_t:CDS:1</fullName>
    </submittedName>
</protein>
<accession>A0ACA9KL62</accession>
<proteinExistence type="predicted"/>